<comment type="similarity">
    <text evidence="2">Belongs to the AB hydrolase superfamily. FUS2 hydrolase family.</text>
</comment>
<proteinExistence type="inferred from homology"/>
<dbReference type="GO" id="GO:0016787">
    <property type="term" value="F:hydrolase activity"/>
    <property type="evidence" value="ECO:0007669"/>
    <property type="project" value="UniProtKB-KW"/>
</dbReference>
<dbReference type="PANTHER" id="PTHR22946:SF13">
    <property type="entry name" value="ALPHA_BETA HYDROLASE PSOB"/>
    <property type="match status" value="1"/>
</dbReference>
<dbReference type="HOGENOM" id="CLU_034451_0_0_1"/>
<protein>
    <recommendedName>
        <fullName evidence="3">AB hydrolase-1 domain-containing protein</fullName>
    </recommendedName>
</protein>
<evidence type="ECO:0000256" key="2">
    <source>
        <dbReference type="ARBA" id="ARBA00038115"/>
    </source>
</evidence>
<dbReference type="STRING" id="1043005.A0A074Y2S7"/>
<dbReference type="Gene3D" id="3.40.50.1820">
    <property type="entry name" value="alpha/beta hydrolase"/>
    <property type="match status" value="1"/>
</dbReference>
<dbReference type="InterPro" id="IPR050261">
    <property type="entry name" value="FrsA_esterase"/>
</dbReference>
<dbReference type="InParanoid" id="A0A074Y2S7"/>
<gene>
    <name evidence="4" type="ORF">AUEXF2481DRAFT_34163</name>
</gene>
<keyword evidence="1" id="KW-0378">Hydrolase</keyword>
<evidence type="ECO:0000256" key="1">
    <source>
        <dbReference type="ARBA" id="ARBA00022801"/>
    </source>
</evidence>
<dbReference type="InterPro" id="IPR000073">
    <property type="entry name" value="AB_hydrolase_1"/>
</dbReference>
<dbReference type="SUPFAM" id="SSF53474">
    <property type="entry name" value="alpha/beta-Hydrolases"/>
    <property type="match status" value="1"/>
</dbReference>
<evidence type="ECO:0000259" key="3">
    <source>
        <dbReference type="Pfam" id="PF12697"/>
    </source>
</evidence>
<dbReference type="PANTHER" id="PTHR22946">
    <property type="entry name" value="DIENELACTONE HYDROLASE DOMAIN-CONTAINING PROTEIN-RELATED"/>
    <property type="match status" value="1"/>
</dbReference>
<organism evidence="4 5">
    <name type="scientific">Aureobasidium subglaciale (strain EXF-2481)</name>
    <name type="common">Aureobasidium pullulans var. subglaciale</name>
    <dbReference type="NCBI Taxonomy" id="1043005"/>
    <lineage>
        <taxon>Eukaryota</taxon>
        <taxon>Fungi</taxon>
        <taxon>Dikarya</taxon>
        <taxon>Ascomycota</taxon>
        <taxon>Pezizomycotina</taxon>
        <taxon>Dothideomycetes</taxon>
        <taxon>Dothideomycetidae</taxon>
        <taxon>Dothideales</taxon>
        <taxon>Saccotheciaceae</taxon>
        <taxon>Aureobasidium</taxon>
    </lineage>
</organism>
<feature type="domain" description="AB hydrolase-1" evidence="3">
    <location>
        <begin position="187"/>
        <end position="306"/>
    </location>
</feature>
<dbReference type="InterPro" id="IPR029058">
    <property type="entry name" value="AB_hydrolase_fold"/>
</dbReference>
<accession>A0A074Y2S7</accession>
<dbReference type="EMBL" id="KL584797">
    <property type="protein sequence ID" value="KEQ90219.1"/>
    <property type="molecule type" value="Genomic_DNA"/>
</dbReference>
<dbReference type="RefSeq" id="XP_013338700.1">
    <property type="nucleotide sequence ID" value="XM_013483246.1"/>
</dbReference>
<dbReference type="Gene3D" id="1.20.1440.110">
    <property type="entry name" value="acylaminoacyl peptidase"/>
    <property type="match status" value="1"/>
</dbReference>
<evidence type="ECO:0000313" key="5">
    <source>
        <dbReference type="Proteomes" id="UP000030641"/>
    </source>
</evidence>
<dbReference type="OrthoDB" id="249703at2759"/>
<keyword evidence="5" id="KW-1185">Reference proteome</keyword>
<dbReference type="Pfam" id="PF12697">
    <property type="entry name" value="Abhydrolase_6"/>
    <property type="match status" value="1"/>
</dbReference>
<dbReference type="OMA" id="FQMRWEV"/>
<sequence>MHQFFRSEFFNFETIRILSAAPFGGADIAECLVACGQIREGDPESWHRSWYKQADKVLELADHALRSGDRISARRNYLRASNYFRASAYMFLNPVMHHPEPRIAKTAAIVDQTFGKAMELLDGVKVLRVEIPFESGSTLPGYLYLPVQPVNSNANHKTSDKTPVLVTIGGADSNKEELYYVHAATGPELGYAVLTFDGPGQGIVLRGRRDQPTIYTRPDWEVVISHVIDHLEVLQRDHPAVADIDLDRISVAGASMGGYYALRAAADPRVSACIAIDPFFDMYDFAVHHVGVVFSAILKAWATGWIPSTIVNGMMRTAMAVDFRTAWEVGIVQWFMGVESPTQSLLHMRRYSFRDSDGTNLLSQVVCPVLISSAGQSLYLKPGTDAKLIYDALDRVPERSKTVWSATEPEDGGLQAKIGAITLSAQKTFEFLNCQAPLDGVVVTRTN</sequence>
<dbReference type="AlphaFoldDB" id="A0A074Y2S7"/>
<dbReference type="GeneID" id="25365013"/>
<reference evidence="4 5" key="1">
    <citation type="journal article" date="2014" name="BMC Genomics">
        <title>Genome sequencing of four Aureobasidium pullulans varieties: biotechnological potential, stress tolerance, and description of new species.</title>
        <authorList>
            <person name="Gostin Ar C."/>
            <person name="Ohm R.A."/>
            <person name="Kogej T."/>
            <person name="Sonjak S."/>
            <person name="Turk M."/>
            <person name="Zajc J."/>
            <person name="Zalar P."/>
            <person name="Grube M."/>
            <person name="Sun H."/>
            <person name="Han J."/>
            <person name="Sharma A."/>
            <person name="Chiniquy J."/>
            <person name="Ngan C.Y."/>
            <person name="Lipzen A."/>
            <person name="Barry K."/>
            <person name="Grigoriev I.V."/>
            <person name="Gunde-Cimerman N."/>
        </authorList>
    </citation>
    <scope>NUCLEOTIDE SEQUENCE [LARGE SCALE GENOMIC DNA]</scope>
    <source>
        <strain evidence="4 5">EXF-2481</strain>
    </source>
</reference>
<name>A0A074Y2S7_AURSE</name>
<evidence type="ECO:0000313" key="4">
    <source>
        <dbReference type="EMBL" id="KEQ90219.1"/>
    </source>
</evidence>
<dbReference type="Proteomes" id="UP000030641">
    <property type="component" value="Unassembled WGS sequence"/>
</dbReference>